<comment type="subcellular location">
    <subcellularLocation>
        <location evidence="1">Cytoplasm</location>
    </subcellularLocation>
</comment>
<dbReference type="InterPro" id="IPR017945">
    <property type="entry name" value="DHBP_synth_RibB-like_a/b_dom"/>
</dbReference>
<comment type="caution">
    <text evidence="14">The sequence shown here is derived from an EMBL/GenBank/DDBJ whole genome shotgun (WGS) entry which is preliminary data.</text>
</comment>
<evidence type="ECO:0000256" key="7">
    <source>
        <dbReference type="ARBA" id="ARBA00022695"/>
    </source>
</evidence>
<accession>A0A423UKI1</accession>
<evidence type="ECO:0000256" key="1">
    <source>
        <dbReference type="ARBA" id="ARBA00004496"/>
    </source>
</evidence>
<dbReference type="Proteomes" id="UP000285258">
    <property type="component" value="Unassembled WGS sequence"/>
</dbReference>
<dbReference type="GO" id="GO:0005737">
    <property type="term" value="C:cytoplasm"/>
    <property type="evidence" value="ECO:0007669"/>
    <property type="project" value="UniProtKB-SubCell"/>
</dbReference>
<evidence type="ECO:0000256" key="9">
    <source>
        <dbReference type="ARBA" id="ARBA00022840"/>
    </source>
</evidence>
<protein>
    <recommendedName>
        <fullName evidence="10">L-threonylcarbamoyladenylate synthase</fullName>
        <ecNumber evidence="3">2.7.7.87</ecNumber>
    </recommendedName>
    <alternativeName>
        <fullName evidence="10">L-threonylcarbamoyladenylate synthase</fullName>
    </alternativeName>
</protein>
<keyword evidence="8" id="KW-0547">Nucleotide-binding</keyword>
<feature type="domain" description="YrdC-like" evidence="12">
    <location>
        <begin position="3"/>
        <end position="191"/>
    </location>
</feature>
<dbReference type="GO" id="GO:0006450">
    <property type="term" value="P:regulation of translational fidelity"/>
    <property type="evidence" value="ECO:0007669"/>
    <property type="project" value="TreeGrafter"/>
</dbReference>
<proteinExistence type="inferred from homology"/>
<dbReference type="RefSeq" id="WP_096228081.1">
    <property type="nucleotide sequence ID" value="NZ_CP168029.1"/>
</dbReference>
<dbReference type="EMBL" id="QIBW01000007">
    <property type="protein sequence ID" value="ROT90013.1"/>
    <property type="molecule type" value="Genomic_DNA"/>
</dbReference>
<dbReference type="PANTHER" id="PTHR17490">
    <property type="entry name" value="SUA5"/>
    <property type="match status" value="1"/>
</dbReference>
<keyword evidence="4" id="KW-0963">Cytoplasm</keyword>
<organism evidence="14 15">
    <name type="scientific">Gordonibacter urolithinfaciens</name>
    <dbReference type="NCBI Taxonomy" id="1335613"/>
    <lineage>
        <taxon>Bacteria</taxon>
        <taxon>Bacillati</taxon>
        <taxon>Actinomycetota</taxon>
        <taxon>Coriobacteriia</taxon>
        <taxon>Eggerthellales</taxon>
        <taxon>Eggerthellaceae</taxon>
        <taxon>Gordonibacter</taxon>
    </lineage>
</organism>
<dbReference type="Gene3D" id="3.90.870.10">
    <property type="entry name" value="DHBP synthase"/>
    <property type="match status" value="1"/>
</dbReference>
<keyword evidence="9" id="KW-0067">ATP-binding</keyword>
<evidence type="ECO:0000256" key="8">
    <source>
        <dbReference type="ARBA" id="ARBA00022741"/>
    </source>
</evidence>
<dbReference type="InterPro" id="IPR006070">
    <property type="entry name" value="Sua5-like_dom"/>
</dbReference>
<reference evidence="14" key="2">
    <citation type="journal article" date="2019" name="Int. J. Syst. Evol. Microbiol.">
        <title>Gordonibacter faecihominis is a later heterotypic synonym of Gordonibacter urolithinfaciens.</title>
        <authorList>
            <person name="Danylec N."/>
            <person name="Stoll D.A."/>
            <person name="Huch M."/>
        </authorList>
    </citation>
    <scope>NUCLEOTIDE SEQUENCE</scope>
    <source>
        <strain evidence="14">DSM 27213</strain>
    </source>
</reference>
<keyword evidence="6" id="KW-0819">tRNA processing</keyword>
<dbReference type="GO" id="GO:0005524">
    <property type="term" value="F:ATP binding"/>
    <property type="evidence" value="ECO:0007669"/>
    <property type="project" value="UniProtKB-KW"/>
</dbReference>
<evidence type="ECO:0000313" key="13">
    <source>
        <dbReference type="EMBL" id="MVN15914.1"/>
    </source>
</evidence>
<name>A0A423UKI1_9ACTN</name>
<dbReference type="GO" id="GO:0000049">
    <property type="term" value="F:tRNA binding"/>
    <property type="evidence" value="ECO:0007669"/>
    <property type="project" value="TreeGrafter"/>
</dbReference>
<reference evidence="13 16" key="4">
    <citation type="submission" date="2019-11" db="EMBL/GenBank/DDBJ databases">
        <title>Whole genome shotgun sequencing (WGS) data from Adlercreutzia equolifaciens ResAG-91, Eggerthella lenta MRI-F36, MRI-F37, MRI-F40, ResAG-49, ResAG-88, ResAG-121, ResAG-145, and Gordonibacter sp. ResAG-5, ResAG-26, ResAG-43, ResAG-50, ResAG-59.</title>
        <authorList>
            <person name="Stoll D.A."/>
            <person name="Danylec N."/>
            <person name="Franz C.M.A.P."/>
            <person name="Huch M."/>
        </authorList>
    </citation>
    <scope>NUCLEOTIDE SEQUENCE [LARGE SCALE GENOMIC DNA]</scope>
    <source>
        <strain evidence="13 16">ResAG-59</strain>
    </source>
</reference>
<dbReference type="GO" id="GO:0003725">
    <property type="term" value="F:double-stranded RNA binding"/>
    <property type="evidence" value="ECO:0007669"/>
    <property type="project" value="InterPro"/>
</dbReference>
<reference evidence="14" key="3">
    <citation type="journal article" date="2019" name="Microbiol. Resour. Announc.">
        <title>Draft Genome Sequences of Type Strains of Gordonibacter faecihominis, Paraeggerthella hongkongensis, Parvibacter caecicola,Slackia equolifaciens, Slackia faecicanis, and Slackia isoflavoniconvertens.</title>
        <authorList>
            <person name="Danylec N."/>
            <person name="Stoll D.A."/>
            <person name="Dotsch A."/>
            <person name="Huch M."/>
        </authorList>
    </citation>
    <scope>NUCLEOTIDE SEQUENCE</scope>
    <source>
        <strain evidence="14">DSM 27213</strain>
    </source>
</reference>
<dbReference type="EC" id="2.7.7.87" evidence="3"/>
<dbReference type="GO" id="GO:0061710">
    <property type="term" value="F:L-threonylcarbamoyladenylate synthase"/>
    <property type="evidence" value="ECO:0007669"/>
    <property type="project" value="UniProtKB-EC"/>
</dbReference>
<dbReference type="Pfam" id="PF01300">
    <property type="entry name" value="Sua5_yciO_yrdC"/>
    <property type="match status" value="1"/>
</dbReference>
<evidence type="ECO:0000256" key="11">
    <source>
        <dbReference type="ARBA" id="ARBA00048366"/>
    </source>
</evidence>
<keyword evidence="7" id="KW-0548">Nucleotidyltransferase</keyword>
<dbReference type="AlphaFoldDB" id="A0A423UKI1"/>
<dbReference type="SUPFAM" id="SSF55821">
    <property type="entry name" value="YrdC/RibB"/>
    <property type="match status" value="1"/>
</dbReference>
<dbReference type="NCBIfam" id="TIGR00057">
    <property type="entry name" value="L-threonylcarbamoyladenylate synthase"/>
    <property type="match status" value="1"/>
</dbReference>
<dbReference type="GO" id="GO:0008033">
    <property type="term" value="P:tRNA processing"/>
    <property type="evidence" value="ECO:0007669"/>
    <property type="project" value="UniProtKB-KW"/>
</dbReference>
<sequence>MRTSTIDQAARALRQGEAVIFPTETVYGLGVSVRAATGPDVLYDLKERDRGKPISWLVGGADDLDRYGARVPALARKLAGAYWPGPLTLVVHASDEVPESFRSDAGTIGLRMPDNATALALVRAAGCPLATTSANLSGRAAAGALDALDPELAARVGTIVPDEADGASSGVASTVLDCTQDPLAIVREGAVTLADILALA</sequence>
<evidence type="ECO:0000256" key="4">
    <source>
        <dbReference type="ARBA" id="ARBA00022490"/>
    </source>
</evidence>
<dbReference type="PROSITE" id="PS51163">
    <property type="entry name" value="YRDC"/>
    <property type="match status" value="1"/>
</dbReference>
<evidence type="ECO:0000313" key="14">
    <source>
        <dbReference type="EMBL" id="ROT90013.1"/>
    </source>
</evidence>
<keyword evidence="5" id="KW-0808">Transferase</keyword>
<evidence type="ECO:0000256" key="10">
    <source>
        <dbReference type="ARBA" id="ARBA00029774"/>
    </source>
</evidence>
<dbReference type="Proteomes" id="UP000468327">
    <property type="component" value="Unassembled WGS sequence"/>
</dbReference>
<comment type="catalytic activity">
    <reaction evidence="11">
        <text>L-threonine + hydrogencarbonate + ATP = L-threonylcarbamoyladenylate + diphosphate + H2O</text>
        <dbReference type="Rhea" id="RHEA:36407"/>
        <dbReference type="ChEBI" id="CHEBI:15377"/>
        <dbReference type="ChEBI" id="CHEBI:17544"/>
        <dbReference type="ChEBI" id="CHEBI:30616"/>
        <dbReference type="ChEBI" id="CHEBI:33019"/>
        <dbReference type="ChEBI" id="CHEBI:57926"/>
        <dbReference type="ChEBI" id="CHEBI:73682"/>
        <dbReference type="EC" id="2.7.7.87"/>
    </reaction>
</comment>
<evidence type="ECO:0000313" key="16">
    <source>
        <dbReference type="Proteomes" id="UP000468327"/>
    </source>
</evidence>
<gene>
    <name evidence="14" type="ORF">DMP12_07870</name>
    <name evidence="13" type="ORF">GO738_11275</name>
</gene>
<comment type="similarity">
    <text evidence="2">Belongs to the SUA5 family.</text>
</comment>
<dbReference type="EMBL" id="WPOC01000020">
    <property type="protein sequence ID" value="MVN15914.1"/>
    <property type="molecule type" value="Genomic_DNA"/>
</dbReference>
<keyword evidence="16" id="KW-1185">Reference proteome</keyword>
<reference evidence="15" key="1">
    <citation type="submission" date="2018-05" db="EMBL/GenBank/DDBJ databases">
        <title>Genome Sequencing of selected type strains of the family Eggerthellaceae.</title>
        <authorList>
            <person name="Danylec N."/>
            <person name="Stoll D.A."/>
            <person name="Doetsch A."/>
            <person name="Huch M."/>
        </authorList>
    </citation>
    <scope>NUCLEOTIDE SEQUENCE [LARGE SCALE GENOMIC DNA]</scope>
    <source>
        <strain evidence="15">DSM 27213</strain>
    </source>
</reference>
<dbReference type="PANTHER" id="PTHR17490:SF16">
    <property type="entry name" value="THREONYLCARBAMOYL-AMP SYNTHASE"/>
    <property type="match status" value="1"/>
</dbReference>
<dbReference type="InterPro" id="IPR050156">
    <property type="entry name" value="TC-AMP_synthase_SUA5"/>
</dbReference>
<evidence type="ECO:0000256" key="2">
    <source>
        <dbReference type="ARBA" id="ARBA00007663"/>
    </source>
</evidence>
<evidence type="ECO:0000259" key="12">
    <source>
        <dbReference type="PROSITE" id="PS51163"/>
    </source>
</evidence>
<evidence type="ECO:0000256" key="5">
    <source>
        <dbReference type="ARBA" id="ARBA00022679"/>
    </source>
</evidence>
<evidence type="ECO:0000313" key="15">
    <source>
        <dbReference type="Proteomes" id="UP000285258"/>
    </source>
</evidence>
<evidence type="ECO:0000256" key="3">
    <source>
        <dbReference type="ARBA" id="ARBA00012584"/>
    </source>
</evidence>
<evidence type="ECO:0000256" key="6">
    <source>
        <dbReference type="ARBA" id="ARBA00022694"/>
    </source>
</evidence>